<gene>
    <name evidence="3" type="ORF">PSTT_01754</name>
</gene>
<reference evidence="3" key="1">
    <citation type="submission" date="2017-12" db="EMBL/GenBank/DDBJ databases">
        <title>Gene loss provides genomic basis for host adaptation in cereal stripe rust fungi.</title>
        <authorList>
            <person name="Xia C."/>
        </authorList>
    </citation>
    <scope>NUCLEOTIDE SEQUENCE [LARGE SCALE GENOMIC DNA]</scope>
    <source>
        <strain evidence="3">93-210</strain>
    </source>
</reference>
<dbReference type="EMBL" id="PKSL01000010">
    <property type="protein sequence ID" value="POW15879.1"/>
    <property type="molecule type" value="Genomic_DNA"/>
</dbReference>
<dbReference type="AlphaFoldDB" id="A0A2S4W2D0"/>
<organism evidence="3 4">
    <name type="scientific">Puccinia striiformis</name>
    <dbReference type="NCBI Taxonomy" id="27350"/>
    <lineage>
        <taxon>Eukaryota</taxon>
        <taxon>Fungi</taxon>
        <taxon>Dikarya</taxon>
        <taxon>Basidiomycota</taxon>
        <taxon>Pucciniomycotina</taxon>
        <taxon>Pucciniomycetes</taxon>
        <taxon>Pucciniales</taxon>
        <taxon>Pucciniaceae</taxon>
        <taxon>Puccinia</taxon>
    </lineage>
</organism>
<sequence>MLQRGTIVLLATLIAALCFVDVSSGAIIQLWGRSTENNPHGLQDKPPSVPFDPKIWAKTHHNPSVGKTSQACADEHAGTVADPTKSKHQAKPTSPPFDADAWAKTHHNFSGGKRPQAGANAHVKAVVGPTKPKAEAHIPFHIEPGKMWHSGASSLYYNEDFQGE</sequence>
<feature type="signal peptide" evidence="2">
    <location>
        <begin position="1"/>
        <end position="25"/>
    </location>
</feature>
<accession>A0A2S4W2D0</accession>
<proteinExistence type="predicted"/>
<dbReference type="VEuPathDB" id="FungiDB:PSHT_00659"/>
<evidence type="ECO:0000313" key="4">
    <source>
        <dbReference type="Proteomes" id="UP000239156"/>
    </source>
</evidence>
<dbReference type="Proteomes" id="UP000239156">
    <property type="component" value="Unassembled WGS sequence"/>
</dbReference>
<keyword evidence="4" id="KW-1185">Reference proteome</keyword>
<comment type="caution">
    <text evidence="3">The sequence shown here is derived from an EMBL/GenBank/DDBJ whole genome shotgun (WGS) entry which is preliminary data.</text>
</comment>
<dbReference type="VEuPathDB" id="FungiDB:PSTT_01754"/>
<feature type="region of interest" description="Disordered" evidence="1">
    <location>
        <begin position="61"/>
        <end position="118"/>
    </location>
</feature>
<evidence type="ECO:0000256" key="2">
    <source>
        <dbReference type="SAM" id="SignalP"/>
    </source>
</evidence>
<evidence type="ECO:0000256" key="1">
    <source>
        <dbReference type="SAM" id="MobiDB-lite"/>
    </source>
</evidence>
<evidence type="ECO:0000313" key="3">
    <source>
        <dbReference type="EMBL" id="POW15879.1"/>
    </source>
</evidence>
<keyword evidence="2" id="KW-0732">Signal</keyword>
<name>A0A2S4W2D0_9BASI</name>
<protein>
    <submittedName>
        <fullName evidence="3">Uncharacterized protein</fullName>
    </submittedName>
</protein>
<feature type="chain" id="PRO_5015571639" evidence="2">
    <location>
        <begin position="26"/>
        <end position="164"/>
    </location>
</feature>